<dbReference type="InterPro" id="IPR002909">
    <property type="entry name" value="IPT_dom"/>
</dbReference>
<feature type="domain" description="IPT/TIG" evidence="3">
    <location>
        <begin position="1027"/>
        <end position="1113"/>
    </location>
</feature>
<feature type="domain" description="IPT/TIG" evidence="3">
    <location>
        <begin position="1209"/>
        <end position="1289"/>
    </location>
</feature>
<feature type="chain" id="PRO_5040353770" description="IPT/TIG domain-containing protein" evidence="2">
    <location>
        <begin position="35"/>
        <end position="1298"/>
    </location>
</feature>
<evidence type="ECO:0000313" key="4">
    <source>
        <dbReference type="EMBL" id="BDI34349.1"/>
    </source>
</evidence>
<dbReference type="SMART" id="SM00429">
    <property type="entry name" value="IPT"/>
    <property type="match status" value="7"/>
</dbReference>
<gene>
    <name evidence="4" type="ORF">CCAX7_64000</name>
</gene>
<dbReference type="Gene3D" id="2.130.10.80">
    <property type="entry name" value="Galactose oxidase/kelch, beta-propeller"/>
    <property type="match status" value="1"/>
</dbReference>
<protein>
    <recommendedName>
        <fullName evidence="3">IPT/TIG domain-containing protein</fullName>
    </recommendedName>
</protein>
<evidence type="ECO:0000259" key="3">
    <source>
        <dbReference type="SMART" id="SM00429"/>
    </source>
</evidence>
<reference evidence="4 5" key="1">
    <citation type="journal article" date="2019" name="Int. J. Syst. Evol. Microbiol.">
        <title>Capsulimonas corticalis gen. nov., sp. nov., an aerobic capsulated bacterium, of a novel bacterial order, Capsulimonadales ord. nov., of the class Armatimonadia of the phylum Armatimonadetes.</title>
        <authorList>
            <person name="Li J."/>
            <person name="Kudo C."/>
            <person name="Tonouchi A."/>
        </authorList>
    </citation>
    <scope>NUCLEOTIDE SEQUENCE [LARGE SCALE GENOMIC DNA]</scope>
    <source>
        <strain evidence="4 5">AX-7</strain>
    </source>
</reference>
<sequence length="1298" mass="132289">MKRTKHSLSLLTRALCAIGVTCLAGLASAPSAHAIGTWAACPPLPNEGITGFYLLTDGSVLVDGSPGSDWFRYTPDAKGDYTKGTWTALAHSPWSALYYPAFILSDGRFWMAGGEYVSFPDGQAERNNHVQIYDPIANTWTQEPNGLFGDIGDTGAALLNDGRPLVSTRANGNTQIYDVATNTWSQTGTLNAGSGDEETWQTLADGTVFDCLHNPGERYIPSTGQWIDTAVCPITMSTPQFGGEEGPFIYLQNGQVWCTSDNGPTALFNPPTTLNGIGSWSPSAPYPAGYTAGDTPAAIETNGKVLLVASKTPSNDIFGPGTCFEYDATANTFTLLPDPPAGKSGVAFGTRLLELPTGQILYTSGGDLAVYTPQAGTGPDDSWRPTVSSVTRNNDGSYTLTGTQITGRSFGSSYGDDFMNSTNYPIVYLKDASNNIYFCRSYDFSTRAIWTGSAPETCKFQAPSSLPAGKYSLYVSANGVSNKKAYPFPPYPLLTTVSPSTVAIGTPSAVLTLTGDYFLPTATVAFNGGAPVTPISVTTTQITVAVPASVVSATGIYAVRVHDTNQASDSSPSSFIVATPSIITLSPNSVAPGTTGLTLSITGTSFESNSKVAFNGGTPVTPTSVTPTTISVPVPDALLAQAGSVAVTVVNTATPGGTSPASTLDVAGVPTLTSLTPNSTGVGASTLALTLKGTGFNPDATVTFNGASAAVPTSVTPTQMTVAVPANVLSTLGTYSVKVVNPGAGDVSSALNFQVLSPTIASLSPAIANVSASGFSITINGHNFVDNSKVTFSSGDPVSPTSVTPTQIVVPVPLPIAQAPGTAQVVVVNAPGAGGSTSALTLTVVGHPTLTLLSPSVLKKDSSNTLITLTGTNFYPGASVTFNDTASVPANVISATQATALVPSSLTGTVGAYFLRLVNVGTNNYSNPARYTVVTPVPAITSLSPSRIPAGLASQTLYVYGSNFTSSSQVTFNGGAPVTPSSMLSNRIIVSVPASVLANVGDVAVRVVNSVADGGSSAPSTLSIAARPVLTSIAPTAVPAAATVTLTLTGANFEPSSVVTVNDTYTVTPTVVSSTKLTLVLPSAVSSTVGSYFARVVNTGYANTSGTMRFSVVSATVPAPTITSLNPTRVPAGLSSLSLYVYGTGFTNNSAVSFNGGANVAPSSVTSTRIVVPVPPSALASPGDVSVRVVNITSEGGPSGASVLSVASRPVLTSVSPSSIVSGSTVTLTYTGSNFEASSVVTVNDTYTVTPTIVSSTQLTVVLPSAVSSAAGSYFTRVVNTGYSNYSGAVRITVTPAP</sequence>
<evidence type="ECO:0000256" key="1">
    <source>
        <dbReference type="ARBA" id="ARBA00023180"/>
    </source>
</evidence>
<dbReference type="EMBL" id="AP025739">
    <property type="protein sequence ID" value="BDI34349.1"/>
    <property type="molecule type" value="Genomic_DNA"/>
</dbReference>
<feature type="domain" description="IPT/TIG" evidence="3">
    <location>
        <begin position="847"/>
        <end position="934"/>
    </location>
</feature>
<dbReference type="InterPro" id="IPR052014">
    <property type="entry name" value="Dictyostelium_Tiger"/>
</dbReference>
<evidence type="ECO:0000256" key="2">
    <source>
        <dbReference type="SAM" id="SignalP"/>
    </source>
</evidence>
<organism evidence="4 5">
    <name type="scientific">Capsulimonas corticalis</name>
    <dbReference type="NCBI Taxonomy" id="2219043"/>
    <lineage>
        <taxon>Bacteria</taxon>
        <taxon>Bacillati</taxon>
        <taxon>Armatimonadota</taxon>
        <taxon>Armatimonadia</taxon>
        <taxon>Capsulimonadales</taxon>
        <taxon>Capsulimonadaceae</taxon>
        <taxon>Capsulimonas</taxon>
    </lineage>
</organism>
<feature type="domain" description="IPT/TIG" evidence="3">
    <location>
        <begin position="1119"/>
        <end position="1207"/>
    </location>
</feature>
<dbReference type="InterPro" id="IPR011043">
    <property type="entry name" value="Gal_Oxase/kelch_b-propeller"/>
</dbReference>
<evidence type="ECO:0000313" key="5">
    <source>
        <dbReference type="Proteomes" id="UP000287394"/>
    </source>
</evidence>
<dbReference type="PANTHER" id="PTHR31341">
    <property type="entry name" value="IPT/TIG DOMAIN-CONTAINING PROTEIN-RELATED-RELATED"/>
    <property type="match status" value="1"/>
</dbReference>
<feature type="domain" description="IPT/TIG" evidence="3">
    <location>
        <begin position="937"/>
        <end position="1025"/>
    </location>
</feature>
<dbReference type="InterPro" id="IPR014756">
    <property type="entry name" value="Ig_E-set"/>
</dbReference>
<proteinExistence type="predicted"/>
<dbReference type="KEGG" id="ccot:CCAX7_64000"/>
<dbReference type="InterPro" id="IPR037293">
    <property type="entry name" value="Gal_Oxidase_central_sf"/>
</dbReference>
<dbReference type="Proteomes" id="UP000287394">
    <property type="component" value="Chromosome"/>
</dbReference>
<name>A0A9N7LCK7_9BACT</name>
<dbReference type="SUPFAM" id="SSF50965">
    <property type="entry name" value="Galactose oxidase, central domain"/>
    <property type="match status" value="1"/>
</dbReference>
<feature type="signal peptide" evidence="2">
    <location>
        <begin position="1"/>
        <end position="34"/>
    </location>
</feature>
<feature type="domain" description="IPT/TIG" evidence="3">
    <location>
        <begin position="669"/>
        <end position="756"/>
    </location>
</feature>
<dbReference type="SUPFAM" id="SSF81296">
    <property type="entry name" value="E set domains"/>
    <property type="match status" value="9"/>
</dbReference>
<feature type="domain" description="IPT/TIG" evidence="3">
    <location>
        <begin position="491"/>
        <end position="578"/>
    </location>
</feature>
<dbReference type="Pfam" id="PF01833">
    <property type="entry name" value="TIG"/>
    <property type="match status" value="9"/>
</dbReference>
<dbReference type="RefSeq" id="WP_301002371.1">
    <property type="nucleotide sequence ID" value="NZ_AP025739.1"/>
</dbReference>
<dbReference type="InterPro" id="IPR013783">
    <property type="entry name" value="Ig-like_fold"/>
</dbReference>
<keyword evidence="1" id="KW-0325">Glycoprotein</keyword>
<accession>A0A9N7LCK7</accession>
<keyword evidence="5" id="KW-1185">Reference proteome</keyword>
<dbReference type="Gene3D" id="2.60.40.10">
    <property type="entry name" value="Immunoglobulins"/>
    <property type="match status" value="9"/>
</dbReference>
<dbReference type="CDD" id="cd00102">
    <property type="entry name" value="IPT"/>
    <property type="match status" value="8"/>
</dbReference>
<keyword evidence="2" id="KW-0732">Signal</keyword>